<comment type="caution">
    <text evidence="1">The sequence shown here is derived from an EMBL/GenBank/DDBJ whole genome shotgun (WGS) entry which is preliminary data.</text>
</comment>
<dbReference type="AlphaFoldDB" id="A0A0F9EJP3"/>
<protein>
    <submittedName>
        <fullName evidence="1">Uncharacterized protein</fullName>
    </submittedName>
</protein>
<sequence length="76" mass="8914">MDQERQEYIRTKVQDTAAWAFEAITFEDIIEDTGLSSRDVQWAKENLEWKIVFIDESQRGDGAETRALEEYERALA</sequence>
<evidence type="ECO:0000313" key="1">
    <source>
        <dbReference type="EMBL" id="KKL66496.1"/>
    </source>
</evidence>
<reference evidence="1" key="1">
    <citation type="journal article" date="2015" name="Nature">
        <title>Complex archaea that bridge the gap between prokaryotes and eukaryotes.</title>
        <authorList>
            <person name="Spang A."/>
            <person name="Saw J.H."/>
            <person name="Jorgensen S.L."/>
            <person name="Zaremba-Niedzwiedzka K."/>
            <person name="Martijn J."/>
            <person name="Lind A.E."/>
            <person name="van Eijk R."/>
            <person name="Schleper C."/>
            <person name="Guy L."/>
            <person name="Ettema T.J."/>
        </authorList>
    </citation>
    <scope>NUCLEOTIDE SEQUENCE</scope>
</reference>
<name>A0A0F9EJP3_9ZZZZ</name>
<organism evidence="1">
    <name type="scientific">marine sediment metagenome</name>
    <dbReference type="NCBI Taxonomy" id="412755"/>
    <lineage>
        <taxon>unclassified sequences</taxon>
        <taxon>metagenomes</taxon>
        <taxon>ecological metagenomes</taxon>
    </lineage>
</organism>
<gene>
    <name evidence="1" type="ORF">LCGC14_2144380</name>
</gene>
<dbReference type="EMBL" id="LAZR01027183">
    <property type="protein sequence ID" value="KKL66496.1"/>
    <property type="molecule type" value="Genomic_DNA"/>
</dbReference>
<proteinExistence type="predicted"/>
<accession>A0A0F9EJP3</accession>